<dbReference type="Proteomes" id="UP001218218">
    <property type="component" value="Unassembled WGS sequence"/>
</dbReference>
<sequence>MLQDHLLVVLVLPADGLPLLPCHGVSRSQLDSRTFYQYSTRHYLSIVRFSRLIPSLRVVPTKLPIRRSSISGEPALSGQNSQKIDPCRSLGFGLHSKLTTVQNLCNSS</sequence>
<evidence type="ECO:0000313" key="2">
    <source>
        <dbReference type="EMBL" id="KAJ7350414.1"/>
    </source>
</evidence>
<keyword evidence="3" id="KW-1185">Reference proteome</keyword>
<accession>A0AAD7A754</accession>
<protein>
    <recommendedName>
        <fullName evidence="4">Secreted protein</fullName>
    </recommendedName>
</protein>
<gene>
    <name evidence="2" type="ORF">DFH08DRAFT_861376</name>
</gene>
<organism evidence="2 3">
    <name type="scientific">Mycena albidolilacea</name>
    <dbReference type="NCBI Taxonomy" id="1033008"/>
    <lineage>
        <taxon>Eukaryota</taxon>
        <taxon>Fungi</taxon>
        <taxon>Dikarya</taxon>
        <taxon>Basidiomycota</taxon>
        <taxon>Agaricomycotina</taxon>
        <taxon>Agaricomycetes</taxon>
        <taxon>Agaricomycetidae</taxon>
        <taxon>Agaricales</taxon>
        <taxon>Marasmiineae</taxon>
        <taxon>Mycenaceae</taxon>
        <taxon>Mycena</taxon>
    </lineage>
</organism>
<proteinExistence type="predicted"/>
<evidence type="ECO:0000256" key="1">
    <source>
        <dbReference type="SAM" id="SignalP"/>
    </source>
</evidence>
<dbReference type="EMBL" id="JARIHO010000014">
    <property type="protein sequence ID" value="KAJ7350414.1"/>
    <property type="molecule type" value="Genomic_DNA"/>
</dbReference>
<keyword evidence="1" id="KW-0732">Signal</keyword>
<evidence type="ECO:0000313" key="3">
    <source>
        <dbReference type="Proteomes" id="UP001218218"/>
    </source>
</evidence>
<feature type="chain" id="PRO_5041913428" description="Secreted protein" evidence="1">
    <location>
        <begin position="17"/>
        <end position="108"/>
    </location>
</feature>
<comment type="caution">
    <text evidence="2">The sequence shown here is derived from an EMBL/GenBank/DDBJ whole genome shotgun (WGS) entry which is preliminary data.</text>
</comment>
<reference evidence="2" key="1">
    <citation type="submission" date="2023-03" db="EMBL/GenBank/DDBJ databases">
        <title>Massive genome expansion in bonnet fungi (Mycena s.s.) driven by repeated elements and novel gene families across ecological guilds.</title>
        <authorList>
            <consortium name="Lawrence Berkeley National Laboratory"/>
            <person name="Harder C.B."/>
            <person name="Miyauchi S."/>
            <person name="Viragh M."/>
            <person name="Kuo A."/>
            <person name="Thoen E."/>
            <person name="Andreopoulos B."/>
            <person name="Lu D."/>
            <person name="Skrede I."/>
            <person name="Drula E."/>
            <person name="Henrissat B."/>
            <person name="Morin E."/>
            <person name="Kohler A."/>
            <person name="Barry K."/>
            <person name="LaButti K."/>
            <person name="Morin E."/>
            <person name="Salamov A."/>
            <person name="Lipzen A."/>
            <person name="Mereny Z."/>
            <person name="Hegedus B."/>
            <person name="Baldrian P."/>
            <person name="Stursova M."/>
            <person name="Weitz H."/>
            <person name="Taylor A."/>
            <person name="Grigoriev I.V."/>
            <person name="Nagy L.G."/>
            <person name="Martin F."/>
            <person name="Kauserud H."/>
        </authorList>
    </citation>
    <scope>NUCLEOTIDE SEQUENCE</scope>
    <source>
        <strain evidence="2">CBHHK002</strain>
    </source>
</reference>
<name>A0AAD7A754_9AGAR</name>
<evidence type="ECO:0008006" key="4">
    <source>
        <dbReference type="Google" id="ProtNLM"/>
    </source>
</evidence>
<dbReference type="AlphaFoldDB" id="A0AAD7A754"/>
<feature type="signal peptide" evidence="1">
    <location>
        <begin position="1"/>
        <end position="16"/>
    </location>
</feature>